<sequence length="484" mass="51866">MKRCVLRCVSSCVLGLGVALLLSACAGPPVKVAAVPAVVEPATWQGDASQTMSLDKDWWRQFGDPVLIALVEKALASNSDIGKAVGRVREARADARIARAALLPTLNAAFDNAGRSRIVSSRGTPLELGRGQADIDVAWEVDLFGRLADQRAAARDAYLASAAARDATRLSVASSTASGYITLLSLDAQLKIAEATLTARANSLRLAKTEFANGYSSRLELQQAQSEYDATAQLIPQTKLAITRAENSLNVLTDDVPGDIPRGGVLDKLTEPVIPQTLPSGLLRRRPDVAAAEYQLAAADKSLAVARKNFLPQFNLAASFGRSFGTEQIYPFNIWSIGGSILAPLFEGGKLTALADKAGAQRDQAAFAYRGTALTAISEAEKALAAVQRLDEQLVLAIAQRDSLSEQLRIATNRYREGYAGYLDQLDAQRNLLSAELGVVQLRADTLAARVTLYQAMGGGWSVETMVQVNVYMRDYLRTPRDSG</sequence>
<evidence type="ECO:0000256" key="1">
    <source>
        <dbReference type="ARBA" id="ARBA00007613"/>
    </source>
</evidence>
<evidence type="ECO:0000313" key="4">
    <source>
        <dbReference type="Proteomes" id="UP001469089"/>
    </source>
</evidence>
<reference evidence="3 4" key="1">
    <citation type="journal article" date="2024" name="Chem. Sci.">
        <title>Discovery of a lagriamide polyketide by integrated genome mining, isotopic labeling, and untargeted metabolomics.</title>
        <authorList>
            <person name="Fergusson C.H."/>
            <person name="Saulog J."/>
            <person name="Paulo B.S."/>
            <person name="Wilson D.M."/>
            <person name="Liu D.Y."/>
            <person name="Morehouse N.J."/>
            <person name="Waterworth S."/>
            <person name="Barkei J."/>
            <person name="Gray C.A."/>
            <person name="Kwan J.C."/>
            <person name="Eustaquio A.S."/>
            <person name="Linington R.G."/>
        </authorList>
    </citation>
    <scope>NUCLEOTIDE SEQUENCE [LARGE SCALE GENOMIC DNA]</scope>
    <source>
        <strain evidence="3 4">RL17-338-BIF-B</strain>
    </source>
</reference>
<dbReference type="PROSITE" id="PS51257">
    <property type="entry name" value="PROKAR_LIPOPROTEIN"/>
    <property type="match status" value="1"/>
</dbReference>
<protein>
    <submittedName>
        <fullName evidence="3">Efflux transporter outer membrane subunit</fullName>
    </submittedName>
</protein>
<organism evidence="3 4">
    <name type="scientific">Paraburkholderia acidicola</name>
    <dbReference type="NCBI Taxonomy" id="1912599"/>
    <lineage>
        <taxon>Bacteria</taxon>
        <taxon>Pseudomonadati</taxon>
        <taxon>Pseudomonadota</taxon>
        <taxon>Betaproteobacteria</taxon>
        <taxon>Burkholderiales</taxon>
        <taxon>Burkholderiaceae</taxon>
        <taxon>Paraburkholderia</taxon>
    </lineage>
</organism>
<keyword evidence="2" id="KW-0472">Membrane</keyword>
<keyword evidence="2" id="KW-0564">Palmitate</keyword>
<evidence type="ECO:0000313" key="3">
    <source>
        <dbReference type="EMBL" id="MEQ5843947.1"/>
    </source>
</evidence>
<dbReference type="SUPFAM" id="SSF56954">
    <property type="entry name" value="Outer membrane efflux proteins (OEP)"/>
    <property type="match status" value="1"/>
</dbReference>
<comment type="similarity">
    <text evidence="1 2">Belongs to the outer membrane factor (OMF) (TC 1.B.17) family.</text>
</comment>
<dbReference type="EMBL" id="JAOALG010000002">
    <property type="protein sequence ID" value="MEQ5843947.1"/>
    <property type="molecule type" value="Genomic_DNA"/>
</dbReference>
<name>A0ABV1LXA2_9BURK</name>
<dbReference type="InterPro" id="IPR003423">
    <property type="entry name" value="OMP_efflux"/>
</dbReference>
<dbReference type="PANTHER" id="PTHR30203">
    <property type="entry name" value="OUTER MEMBRANE CATION EFFLUX PROTEIN"/>
    <property type="match status" value="1"/>
</dbReference>
<comment type="subcellular location">
    <subcellularLocation>
        <location evidence="2">Cell membrane</location>
        <topology evidence="2">Lipid-anchor</topology>
    </subcellularLocation>
</comment>
<keyword evidence="2" id="KW-0732">Signal</keyword>
<dbReference type="Pfam" id="PF02321">
    <property type="entry name" value="OEP"/>
    <property type="match status" value="2"/>
</dbReference>
<dbReference type="PANTHER" id="PTHR30203:SF33">
    <property type="entry name" value="BLR4455 PROTEIN"/>
    <property type="match status" value="1"/>
</dbReference>
<accession>A0ABV1LXA2</accession>
<dbReference type="NCBIfam" id="TIGR01845">
    <property type="entry name" value="outer_NodT"/>
    <property type="match status" value="1"/>
</dbReference>
<dbReference type="Proteomes" id="UP001469089">
    <property type="component" value="Unassembled WGS sequence"/>
</dbReference>
<proteinExistence type="inferred from homology"/>
<feature type="signal peptide" evidence="2">
    <location>
        <begin position="1"/>
        <end position="26"/>
    </location>
</feature>
<keyword evidence="4" id="KW-1185">Reference proteome</keyword>
<evidence type="ECO:0000256" key="2">
    <source>
        <dbReference type="RuleBase" id="RU362097"/>
    </source>
</evidence>
<gene>
    <name evidence="3" type="ORF">N0A02_31280</name>
</gene>
<feature type="chain" id="PRO_5044995790" evidence="2">
    <location>
        <begin position="27"/>
        <end position="484"/>
    </location>
</feature>
<dbReference type="Gene3D" id="2.20.200.10">
    <property type="entry name" value="Outer membrane efflux proteins (OEP)"/>
    <property type="match status" value="1"/>
</dbReference>
<dbReference type="Gene3D" id="1.20.1600.10">
    <property type="entry name" value="Outer membrane efflux proteins (OEP)"/>
    <property type="match status" value="1"/>
</dbReference>
<comment type="caution">
    <text evidence="3">The sequence shown here is derived from an EMBL/GenBank/DDBJ whole genome shotgun (WGS) entry which is preliminary data.</text>
</comment>
<keyword evidence="2" id="KW-1134">Transmembrane beta strand</keyword>
<dbReference type="RefSeq" id="WP_349545527.1">
    <property type="nucleotide sequence ID" value="NZ_JAOALG010000002.1"/>
</dbReference>
<dbReference type="InterPro" id="IPR010131">
    <property type="entry name" value="MdtP/NodT-like"/>
</dbReference>
<keyword evidence="2" id="KW-0449">Lipoprotein</keyword>
<keyword evidence="2" id="KW-0812">Transmembrane</keyword>